<dbReference type="InterPro" id="IPR003959">
    <property type="entry name" value="ATPase_AAA_core"/>
</dbReference>
<dbReference type="GO" id="GO:0016887">
    <property type="term" value="F:ATP hydrolysis activity"/>
    <property type="evidence" value="ECO:0007669"/>
    <property type="project" value="InterPro"/>
</dbReference>
<accession>A0AAU8J7T4</accession>
<keyword evidence="1" id="KW-0547">Nucleotide-binding</keyword>
<dbReference type="Pfam" id="PF21228">
    <property type="entry name" value="RuBisCO_activase_AAA_helical"/>
    <property type="match status" value="1"/>
</dbReference>
<dbReference type="InterPro" id="IPR044960">
    <property type="entry name" value="RCA-like"/>
</dbReference>
<sequence>MNHKIFIPERFKRVLELHIVKNLMKSVAGRVPLLLGIHGASGDGKTYQCEQILTEIGVQAFLISGGQLESPDSGKPAQLVRDTYLQASDCIEKGKCKAAVVLINDVDTGLGNWGDMVQYTVNTQTVFGELMHLVDYPNLVAGIPTKRIPIVITGNDFTKLYEPLVRAGRMTAFEWKPTLEEKAEIVQGIFSELSFSECQALVREFSSQPIAFFSHLKSSLIDDELWKSIQKVGVSRRSIEYITDRYDAREPDLNQHFQFSDLVKAGKHLLQSGQLINHLRFN</sequence>
<dbReference type="SUPFAM" id="SSF52540">
    <property type="entry name" value="P-loop containing nucleoside triphosphate hydrolases"/>
    <property type="match status" value="1"/>
</dbReference>
<comment type="similarity">
    <text evidence="3">Belongs to the RuBisCO activase family.</text>
</comment>
<organism evidence="6">
    <name type="scientific">Planktothricoides raciborskii GIHE-MW2</name>
    <dbReference type="NCBI Taxonomy" id="2792601"/>
    <lineage>
        <taxon>Bacteria</taxon>
        <taxon>Bacillati</taxon>
        <taxon>Cyanobacteriota</taxon>
        <taxon>Cyanophyceae</taxon>
        <taxon>Oscillatoriophycideae</taxon>
        <taxon>Oscillatoriales</taxon>
        <taxon>Oscillatoriaceae</taxon>
        <taxon>Planktothricoides</taxon>
    </lineage>
</organism>
<protein>
    <submittedName>
        <fullName evidence="6">AAA family ATPase</fullName>
    </submittedName>
</protein>
<evidence type="ECO:0000256" key="3">
    <source>
        <dbReference type="ARBA" id="ARBA00025781"/>
    </source>
</evidence>
<evidence type="ECO:0000313" key="6">
    <source>
        <dbReference type="EMBL" id="XCM34807.1"/>
    </source>
</evidence>
<dbReference type="PANTHER" id="PTHR32429">
    <property type="match status" value="1"/>
</dbReference>
<dbReference type="EMBL" id="CP159837">
    <property type="protein sequence ID" value="XCM34807.1"/>
    <property type="molecule type" value="Genomic_DNA"/>
</dbReference>
<dbReference type="RefSeq" id="WP_054466231.1">
    <property type="nucleotide sequence ID" value="NZ_CP159837.1"/>
</dbReference>
<dbReference type="Pfam" id="PF00004">
    <property type="entry name" value="AAA"/>
    <property type="match status" value="1"/>
</dbReference>
<dbReference type="InterPro" id="IPR048571">
    <property type="entry name" value="RuBisCO_activase_AAA_helical"/>
</dbReference>
<dbReference type="AlphaFoldDB" id="A0AAU8J7T4"/>
<keyword evidence="2" id="KW-0067">ATP-binding</keyword>
<evidence type="ECO:0000259" key="5">
    <source>
        <dbReference type="Pfam" id="PF21228"/>
    </source>
</evidence>
<gene>
    <name evidence="6" type="ORF">ABWT76_003446</name>
</gene>
<evidence type="ECO:0000256" key="2">
    <source>
        <dbReference type="ARBA" id="ARBA00022840"/>
    </source>
</evidence>
<feature type="domain" description="ATPase AAA-type core" evidence="4">
    <location>
        <begin position="37"/>
        <end position="173"/>
    </location>
</feature>
<reference evidence="6" key="1">
    <citation type="submission" date="2024-07" db="EMBL/GenBank/DDBJ databases">
        <authorList>
            <person name="Kim Y.J."/>
            <person name="Jeong J.Y."/>
        </authorList>
    </citation>
    <scope>NUCLEOTIDE SEQUENCE</scope>
    <source>
        <strain evidence="6">GIHE-MW2</strain>
    </source>
</reference>
<feature type="domain" description="Ribulose bisphosphate carboxylase/oxygenase activase AAA helical" evidence="5">
    <location>
        <begin position="180"/>
        <end position="271"/>
    </location>
</feature>
<dbReference type="PANTHER" id="PTHR32429:SF11">
    <property type="entry name" value="RIBULOSE BISPHOSPHATE CARBOXYLASE_OXYGENASE ACTIVASE, CHLOROPLASTIC"/>
    <property type="match status" value="1"/>
</dbReference>
<proteinExistence type="inferred from homology"/>
<name>A0AAU8J7T4_9CYAN</name>
<dbReference type="Gene3D" id="3.40.50.300">
    <property type="entry name" value="P-loop containing nucleotide triphosphate hydrolases"/>
    <property type="match status" value="1"/>
</dbReference>
<evidence type="ECO:0000256" key="1">
    <source>
        <dbReference type="ARBA" id="ARBA00022741"/>
    </source>
</evidence>
<dbReference type="InterPro" id="IPR027417">
    <property type="entry name" value="P-loop_NTPase"/>
</dbReference>
<dbReference type="Gene3D" id="1.10.8.1070">
    <property type="match status" value="1"/>
</dbReference>
<dbReference type="GO" id="GO:0005524">
    <property type="term" value="F:ATP binding"/>
    <property type="evidence" value="ECO:0007669"/>
    <property type="project" value="UniProtKB-KW"/>
</dbReference>
<evidence type="ECO:0000259" key="4">
    <source>
        <dbReference type="Pfam" id="PF00004"/>
    </source>
</evidence>